<proteinExistence type="predicted"/>
<dbReference type="PANTHER" id="PTHR46401">
    <property type="entry name" value="GLYCOSYLTRANSFERASE WBBK-RELATED"/>
    <property type="match status" value="1"/>
</dbReference>
<name>A0A1F5ZV84_9BACT</name>
<dbReference type="GO" id="GO:0009103">
    <property type="term" value="P:lipopolysaccharide biosynthetic process"/>
    <property type="evidence" value="ECO:0007669"/>
    <property type="project" value="TreeGrafter"/>
</dbReference>
<dbReference type="Pfam" id="PF00534">
    <property type="entry name" value="Glycos_transf_1"/>
    <property type="match status" value="1"/>
</dbReference>
<sequence length="371" mass="41919">MTIAIDISQIVYEGTGVSVYTKELVRHLLLIDKKNHYLLFAFTKEDRKISNFIHELAEFSSNFESKVISLPEKFANILGNYIHFPKIETFIGTYDVYHSSDWIQFPASAKKVTTVHDLVPFKFPEVSQAYIIKTHSRRLLHVASECDKIISVSKTTESDLVKAFRIDPKKISVIYSGVNSLFSEATDEDSKKTLVKYELPNKYILAVGTIEPRKNLNLLITAFLNLKKQNKINQYNLVIVGKPGWMDAAERNEKICYTGFIPAPDMPAIYKGASLFVYPSLYEGFGLPILEAMSAGCPVVTSNIGSMKEVSGAAAILIDPTSEEKLEKVISEVLEDKKMRDNLIEKGKNHVKKFTWEKTAEETLKVYQSIL</sequence>
<dbReference type="Gene3D" id="3.40.50.2000">
    <property type="entry name" value="Glycogen Phosphorylase B"/>
    <property type="match status" value="2"/>
</dbReference>
<dbReference type="CDD" id="cd03809">
    <property type="entry name" value="GT4_MtfB-like"/>
    <property type="match status" value="1"/>
</dbReference>
<dbReference type="InterPro" id="IPR001296">
    <property type="entry name" value="Glyco_trans_1"/>
</dbReference>
<dbReference type="Proteomes" id="UP000176923">
    <property type="component" value="Unassembled WGS sequence"/>
</dbReference>
<dbReference type="STRING" id="1798382.A3D77_02385"/>
<dbReference type="Pfam" id="PF13439">
    <property type="entry name" value="Glyco_transf_4"/>
    <property type="match status" value="1"/>
</dbReference>
<dbReference type="FunFam" id="3.40.50.2000:FF:000119">
    <property type="entry name" value="Glycosyl transferase group 1"/>
    <property type="match status" value="1"/>
</dbReference>
<dbReference type="InterPro" id="IPR028098">
    <property type="entry name" value="Glyco_trans_4-like_N"/>
</dbReference>
<evidence type="ECO:0000313" key="4">
    <source>
        <dbReference type="EMBL" id="OGG16283.1"/>
    </source>
</evidence>
<organism evidence="4 5">
    <name type="scientific">Candidatus Gottesmanbacteria bacterium RIFCSPHIGHO2_02_FULL_39_11</name>
    <dbReference type="NCBI Taxonomy" id="1798382"/>
    <lineage>
        <taxon>Bacteria</taxon>
        <taxon>Candidatus Gottesmaniibacteriota</taxon>
    </lineage>
</organism>
<dbReference type="GO" id="GO:0016757">
    <property type="term" value="F:glycosyltransferase activity"/>
    <property type="evidence" value="ECO:0007669"/>
    <property type="project" value="InterPro"/>
</dbReference>
<feature type="domain" description="Glycosyltransferase subfamily 4-like N-terminal" evidence="3">
    <location>
        <begin position="16"/>
        <end position="179"/>
    </location>
</feature>
<protein>
    <recommendedName>
        <fullName evidence="6">Glycosyl transferase family 1 domain-containing protein</fullName>
    </recommendedName>
</protein>
<dbReference type="AlphaFoldDB" id="A0A1F5ZV84"/>
<comment type="caution">
    <text evidence="4">The sequence shown here is derived from an EMBL/GenBank/DDBJ whole genome shotgun (WGS) entry which is preliminary data.</text>
</comment>
<accession>A0A1F5ZV84</accession>
<feature type="domain" description="Glycosyl transferase family 1" evidence="2">
    <location>
        <begin position="201"/>
        <end position="349"/>
    </location>
</feature>
<keyword evidence="1" id="KW-0808">Transferase</keyword>
<gene>
    <name evidence="4" type="ORF">A3D77_02385</name>
</gene>
<evidence type="ECO:0008006" key="6">
    <source>
        <dbReference type="Google" id="ProtNLM"/>
    </source>
</evidence>
<evidence type="ECO:0000259" key="3">
    <source>
        <dbReference type="Pfam" id="PF13439"/>
    </source>
</evidence>
<dbReference type="SUPFAM" id="SSF53756">
    <property type="entry name" value="UDP-Glycosyltransferase/glycogen phosphorylase"/>
    <property type="match status" value="1"/>
</dbReference>
<evidence type="ECO:0000313" key="5">
    <source>
        <dbReference type="Proteomes" id="UP000176923"/>
    </source>
</evidence>
<evidence type="ECO:0000256" key="1">
    <source>
        <dbReference type="ARBA" id="ARBA00022679"/>
    </source>
</evidence>
<dbReference type="EMBL" id="MFJL01000014">
    <property type="protein sequence ID" value="OGG16283.1"/>
    <property type="molecule type" value="Genomic_DNA"/>
</dbReference>
<evidence type="ECO:0000259" key="2">
    <source>
        <dbReference type="Pfam" id="PF00534"/>
    </source>
</evidence>
<dbReference type="PANTHER" id="PTHR46401:SF2">
    <property type="entry name" value="GLYCOSYLTRANSFERASE WBBK-RELATED"/>
    <property type="match status" value="1"/>
</dbReference>
<reference evidence="4 5" key="1">
    <citation type="journal article" date="2016" name="Nat. Commun.">
        <title>Thousands of microbial genomes shed light on interconnected biogeochemical processes in an aquifer system.</title>
        <authorList>
            <person name="Anantharaman K."/>
            <person name="Brown C.T."/>
            <person name="Hug L.A."/>
            <person name="Sharon I."/>
            <person name="Castelle C.J."/>
            <person name="Probst A.J."/>
            <person name="Thomas B.C."/>
            <person name="Singh A."/>
            <person name="Wilkins M.J."/>
            <person name="Karaoz U."/>
            <person name="Brodie E.L."/>
            <person name="Williams K.H."/>
            <person name="Hubbard S.S."/>
            <person name="Banfield J.F."/>
        </authorList>
    </citation>
    <scope>NUCLEOTIDE SEQUENCE [LARGE SCALE GENOMIC DNA]</scope>
</reference>